<keyword evidence="1" id="KW-0812">Transmembrane</keyword>
<reference evidence="2" key="1">
    <citation type="submission" date="2014-11" db="EMBL/GenBank/DDBJ databases">
        <authorList>
            <person name="Otto D Thomas"/>
            <person name="Naeem Raeece"/>
        </authorList>
    </citation>
    <scope>NUCLEOTIDE SEQUENCE</scope>
</reference>
<name>A0A0G4H9P3_9ALVE</name>
<gene>
    <name evidence="2" type="ORF">Cvel_5962</name>
</gene>
<accession>A0A0G4H9P3</accession>
<dbReference type="AlphaFoldDB" id="A0A0G4H9P3"/>
<keyword evidence="1" id="KW-1133">Transmembrane helix</keyword>
<sequence length="467" mass="54031">MLAPRGRTFALLLLFASVVVISFWGIIGYNRETSAQETLSFYAIEWHNGPISDLKNIFEKHLAPRLRMKVVVHEISFATQCTFNNNCAREDDVKVVGRDTGFLLCPHPHKVMKEFFEVYREDPAFLSNDVFICTLPCSTCRIFLPFNRPMIVQHPVTTYAGITVQEEWDRLQAQISMRGRGVVTANNLKHYVEAGTRVGFDYVRPQIESLGDYALVTAGAHWLDANVPSQWNPRRSCKDFDLPGTLIYHPLEDKKLEDDLAAMRERLEQGGCRAATVGEHYGIDNYQTGPKDYVRHPYALIIPWTHSFMTCFENYAMGVPMFLPSVTLLLQYHSSWLESQPERWWFSDWYGFPGVRIFNTWEEGVQMILEGDLRVQSEKERRGQEKRRKRILDDWEEVLRELVLDESGKKKQWKPIDLSKTWEDLMVEEWGFQRSELFQGADTPCLETVKAHGPTFSGTKPLNFEKG</sequence>
<dbReference type="VEuPathDB" id="CryptoDB:Cvel_5962"/>
<organism evidence="2">
    <name type="scientific">Chromera velia CCMP2878</name>
    <dbReference type="NCBI Taxonomy" id="1169474"/>
    <lineage>
        <taxon>Eukaryota</taxon>
        <taxon>Sar</taxon>
        <taxon>Alveolata</taxon>
        <taxon>Colpodellida</taxon>
        <taxon>Chromeraceae</taxon>
        <taxon>Chromera</taxon>
    </lineage>
</organism>
<evidence type="ECO:0000256" key="1">
    <source>
        <dbReference type="SAM" id="Phobius"/>
    </source>
</evidence>
<evidence type="ECO:0000313" key="2">
    <source>
        <dbReference type="EMBL" id="CEM40503.1"/>
    </source>
</evidence>
<dbReference type="EMBL" id="CDMZ01002050">
    <property type="protein sequence ID" value="CEM40503.1"/>
    <property type="molecule type" value="Genomic_DNA"/>
</dbReference>
<feature type="transmembrane region" description="Helical" evidence="1">
    <location>
        <begin position="9"/>
        <end position="29"/>
    </location>
</feature>
<proteinExistence type="predicted"/>
<protein>
    <submittedName>
        <fullName evidence="2">Uncharacterized protein</fullName>
    </submittedName>
</protein>
<keyword evidence="1" id="KW-0472">Membrane</keyword>